<dbReference type="AlphaFoldDB" id="B4NVT5"/>
<gene>
    <name evidence="1" type="primary">Dsim\GD14546</name>
    <name evidence="1" type="ORF">Dsim_GD14546</name>
</gene>
<dbReference type="HOGENOM" id="CLU_2640783_0_0_1"/>
<name>B4NVT5_DROSI</name>
<dbReference type="EMBL" id="CH989590">
    <property type="protein sequence ID" value="EDX16178.1"/>
    <property type="molecule type" value="Genomic_DNA"/>
</dbReference>
<evidence type="ECO:0000313" key="2">
    <source>
        <dbReference type="Proteomes" id="UP000000304"/>
    </source>
</evidence>
<dbReference type="Proteomes" id="UP000000304">
    <property type="component" value="Unassembled WGS sequence"/>
</dbReference>
<proteinExistence type="predicted"/>
<reference evidence="1 2" key="1">
    <citation type="journal article" date="2007" name="Nature">
        <title>Evolution of genes and genomes on the Drosophila phylogeny.</title>
        <authorList>
            <consortium name="Drosophila 12 Genomes Consortium"/>
            <person name="Clark A.G."/>
            <person name="Eisen M.B."/>
            <person name="Smith D.R."/>
            <person name="Bergman C.M."/>
            <person name="Oliver B."/>
            <person name="Markow T.A."/>
            <person name="Kaufman T.C."/>
            <person name="Kellis M."/>
            <person name="Gelbart W."/>
            <person name="Iyer V.N."/>
            <person name="Pollard D.A."/>
            <person name="Sackton T.B."/>
            <person name="Larracuente A.M."/>
            <person name="Singh N.D."/>
            <person name="Abad J.P."/>
            <person name="Abt D.N."/>
            <person name="Adryan B."/>
            <person name="Aguade M."/>
            <person name="Akashi H."/>
            <person name="Anderson W.W."/>
            <person name="Aquadro C.F."/>
            <person name="Ardell D.H."/>
            <person name="Arguello R."/>
            <person name="Artieri C.G."/>
            <person name="Barbash D.A."/>
            <person name="Barker D."/>
            <person name="Barsanti P."/>
            <person name="Batterham P."/>
            <person name="Batzoglou S."/>
            <person name="Begun D."/>
            <person name="Bhutkar A."/>
            <person name="Blanco E."/>
            <person name="Bosak S.A."/>
            <person name="Bradley R.K."/>
            <person name="Brand A.D."/>
            <person name="Brent M.R."/>
            <person name="Brooks A.N."/>
            <person name="Brown R.H."/>
            <person name="Butlin R.K."/>
            <person name="Caggese C."/>
            <person name="Calvi B.R."/>
            <person name="Bernardo de Carvalho A."/>
            <person name="Caspi A."/>
            <person name="Castrezana S."/>
            <person name="Celniker S.E."/>
            <person name="Chang J.L."/>
            <person name="Chapple C."/>
            <person name="Chatterji S."/>
            <person name="Chinwalla A."/>
            <person name="Civetta A."/>
            <person name="Clifton S.W."/>
            <person name="Comeron J.M."/>
            <person name="Costello J.C."/>
            <person name="Coyne J.A."/>
            <person name="Daub J."/>
            <person name="David R.G."/>
            <person name="Delcher A.L."/>
            <person name="Delehaunty K."/>
            <person name="Do C.B."/>
            <person name="Ebling H."/>
            <person name="Edwards K."/>
            <person name="Eickbush T."/>
            <person name="Evans J.D."/>
            <person name="Filipski A."/>
            <person name="Findeiss S."/>
            <person name="Freyhult E."/>
            <person name="Fulton L."/>
            <person name="Fulton R."/>
            <person name="Garcia A.C."/>
            <person name="Gardiner A."/>
            <person name="Garfield D.A."/>
            <person name="Garvin B.E."/>
            <person name="Gibson G."/>
            <person name="Gilbert D."/>
            <person name="Gnerre S."/>
            <person name="Godfrey J."/>
            <person name="Good R."/>
            <person name="Gotea V."/>
            <person name="Gravely B."/>
            <person name="Greenberg A.J."/>
            <person name="Griffiths-Jones S."/>
            <person name="Gross S."/>
            <person name="Guigo R."/>
            <person name="Gustafson E.A."/>
            <person name="Haerty W."/>
            <person name="Hahn M.W."/>
            <person name="Halligan D.L."/>
            <person name="Halpern A.L."/>
            <person name="Halter G.M."/>
            <person name="Han M.V."/>
            <person name="Heger A."/>
            <person name="Hillier L."/>
            <person name="Hinrichs A.S."/>
            <person name="Holmes I."/>
            <person name="Hoskins R.A."/>
            <person name="Hubisz M.J."/>
            <person name="Hultmark D."/>
            <person name="Huntley M.A."/>
            <person name="Jaffe D.B."/>
            <person name="Jagadeeshan S."/>
            <person name="Jeck W.R."/>
            <person name="Johnson J."/>
            <person name="Jones C.D."/>
            <person name="Jordan W.C."/>
            <person name="Karpen G.H."/>
            <person name="Kataoka E."/>
            <person name="Keightley P.D."/>
            <person name="Kheradpour P."/>
            <person name="Kirkness E.F."/>
            <person name="Koerich L.B."/>
            <person name="Kristiansen K."/>
            <person name="Kudrna D."/>
            <person name="Kulathinal R.J."/>
            <person name="Kumar S."/>
            <person name="Kwok R."/>
            <person name="Lander E."/>
            <person name="Langley C.H."/>
            <person name="Lapoint R."/>
            <person name="Lazzaro B.P."/>
            <person name="Lee S.J."/>
            <person name="Levesque L."/>
            <person name="Li R."/>
            <person name="Lin C.F."/>
            <person name="Lin M.F."/>
            <person name="Lindblad-Toh K."/>
            <person name="Llopart A."/>
            <person name="Long M."/>
            <person name="Low L."/>
            <person name="Lozovsky E."/>
            <person name="Lu J."/>
            <person name="Luo M."/>
            <person name="Machado C.A."/>
            <person name="Makalowski W."/>
            <person name="Marzo M."/>
            <person name="Matsuda M."/>
            <person name="Matzkin L."/>
            <person name="McAllister B."/>
            <person name="McBride C.S."/>
            <person name="McKernan B."/>
            <person name="McKernan K."/>
            <person name="Mendez-Lago M."/>
            <person name="Minx P."/>
            <person name="Mollenhauer M.U."/>
            <person name="Montooth K."/>
            <person name="Mount S.M."/>
            <person name="Mu X."/>
            <person name="Myers E."/>
            <person name="Negre B."/>
            <person name="Newfeld S."/>
            <person name="Nielsen R."/>
            <person name="Noor M.A."/>
            <person name="O'Grady P."/>
            <person name="Pachter L."/>
            <person name="Papaceit M."/>
            <person name="Parisi M.J."/>
            <person name="Parisi M."/>
            <person name="Parts L."/>
            <person name="Pedersen J.S."/>
            <person name="Pesole G."/>
            <person name="Phillippy A.M."/>
            <person name="Ponting C.P."/>
            <person name="Pop M."/>
            <person name="Porcelli D."/>
            <person name="Powell J.R."/>
            <person name="Prohaska S."/>
            <person name="Pruitt K."/>
            <person name="Puig M."/>
            <person name="Quesneville H."/>
            <person name="Ram K.R."/>
            <person name="Rand D."/>
            <person name="Rasmussen M.D."/>
            <person name="Reed L.K."/>
            <person name="Reenan R."/>
            <person name="Reily A."/>
            <person name="Remington K.A."/>
            <person name="Rieger T.T."/>
            <person name="Ritchie M.G."/>
            <person name="Robin C."/>
            <person name="Rogers Y.H."/>
            <person name="Rohde C."/>
            <person name="Rozas J."/>
            <person name="Rubenfield M.J."/>
            <person name="Ruiz A."/>
            <person name="Russo S."/>
            <person name="Salzberg S.L."/>
            <person name="Sanchez-Gracia A."/>
            <person name="Saranga D.J."/>
            <person name="Sato H."/>
            <person name="Schaeffer S.W."/>
            <person name="Schatz M.C."/>
            <person name="Schlenke T."/>
            <person name="Schwartz R."/>
            <person name="Segarra C."/>
            <person name="Singh R.S."/>
            <person name="Sirot L."/>
            <person name="Sirota M."/>
            <person name="Sisneros N.B."/>
            <person name="Smith C.D."/>
            <person name="Smith T.F."/>
            <person name="Spieth J."/>
            <person name="Stage D.E."/>
            <person name="Stark A."/>
            <person name="Stephan W."/>
            <person name="Strausberg R.L."/>
            <person name="Strempel S."/>
            <person name="Sturgill D."/>
            <person name="Sutton G."/>
            <person name="Sutton G.G."/>
            <person name="Tao W."/>
            <person name="Teichmann S."/>
            <person name="Tobari Y.N."/>
            <person name="Tomimura Y."/>
            <person name="Tsolas J.M."/>
            <person name="Valente V.L."/>
            <person name="Venter E."/>
            <person name="Venter J.C."/>
            <person name="Vicario S."/>
            <person name="Vieira F.G."/>
            <person name="Vilella A.J."/>
            <person name="Villasante A."/>
            <person name="Walenz B."/>
            <person name="Wang J."/>
            <person name="Wasserman M."/>
            <person name="Watts T."/>
            <person name="Wilson D."/>
            <person name="Wilson R.K."/>
            <person name="Wing R.A."/>
            <person name="Wolfner M.F."/>
            <person name="Wong A."/>
            <person name="Wong G.K."/>
            <person name="Wu C.I."/>
            <person name="Wu G."/>
            <person name="Yamamoto D."/>
            <person name="Yang H.P."/>
            <person name="Yang S.P."/>
            <person name="Yorke J.A."/>
            <person name="Yoshida K."/>
            <person name="Zdobnov E."/>
            <person name="Zhang P."/>
            <person name="Zhang Y."/>
            <person name="Zimin A.V."/>
            <person name="Baldwin J."/>
            <person name="Abdouelleil A."/>
            <person name="Abdulkadir J."/>
            <person name="Abebe A."/>
            <person name="Abera B."/>
            <person name="Abreu J."/>
            <person name="Acer S.C."/>
            <person name="Aftuck L."/>
            <person name="Alexander A."/>
            <person name="An P."/>
            <person name="Anderson E."/>
            <person name="Anderson S."/>
            <person name="Arachi H."/>
            <person name="Azer M."/>
            <person name="Bachantsang P."/>
            <person name="Barry A."/>
            <person name="Bayul T."/>
            <person name="Berlin A."/>
            <person name="Bessette D."/>
            <person name="Bloom T."/>
            <person name="Blye J."/>
            <person name="Boguslavskiy L."/>
            <person name="Bonnet C."/>
            <person name="Boukhgalter B."/>
            <person name="Bourzgui I."/>
            <person name="Brown A."/>
            <person name="Cahill P."/>
            <person name="Channer S."/>
            <person name="Cheshatsang Y."/>
            <person name="Chuda L."/>
            <person name="Citroen M."/>
            <person name="Collymore A."/>
            <person name="Cooke P."/>
            <person name="Costello M."/>
            <person name="D'Aco K."/>
            <person name="Daza R."/>
            <person name="De Haan G."/>
            <person name="DeGray S."/>
            <person name="DeMaso C."/>
            <person name="Dhargay N."/>
            <person name="Dooley K."/>
            <person name="Dooley E."/>
            <person name="Doricent M."/>
            <person name="Dorje P."/>
            <person name="Dorjee K."/>
            <person name="Dupes A."/>
            <person name="Elong R."/>
            <person name="Falk J."/>
            <person name="Farina A."/>
            <person name="Faro S."/>
            <person name="Ferguson D."/>
            <person name="Fisher S."/>
            <person name="Foley C.D."/>
            <person name="Franke A."/>
            <person name="Friedrich D."/>
            <person name="Gadbois L."/>
            <person name="Gearin G."/>
            <person name="Gearin C.R."/>
            <person name="Giannoukos G."/>
            <person name="Goode T."/>
            <person name="Graham J."/>
            <person name="Grandbois E."/>
            <person name="Grewal S."/>
            <person name="Gyaltsen K."/>
            <person name="Hafez N."/>
            <person name="Hagos B."/>
            <person name="Hall J."/>
            <person name="Henson C."/>
            <person name="Hollinger A."/>
            <person name="Honan T."/>
            <person name="Huard M.D."/>
            <person name="Hughes L."/>
            <person name="Hurhula B."/>
            <person name="Husby M.E."/>
            <person name="Kamat A."/>
            <person name="Kanga B."/>
            <person name="Kashin S."/>
            <person name="Khazanovich D."/>
            <person name="Kisner P."/>
            <person name="Lance K."/>
            <person name="Lara M."/>
            <person name="Lee W."/>
            <person name="Lennon N."/>
            <person name="Letendre F."/>
            <person name="LeVine R."/>
            <person name="Lipovsky A."/>
            <person name="Liu X."/>
            <person name="Liu J."/>
            <person name="Liu S."/>
            <person name="Lokyitsang T."/>
            <person name="Lokyitsang Y."/>
            <person name="Lubonja R."/>
            <person name="Lui A."/>
            <person name="MacDonald P."/>
            <person name="Magnisalis V."/>
            <person name="Maru K."/>
            <person name="Matthews C."/>
            <person name="McCusker W."/>
            <person name="McDonough S."/>
            <person name="Mehta T."/>
            <person name="Meldrim J."/>
            <person name="Meneus L."/>
            <person name="Mihai O."/>
            <person name="Mihalev A."/>
            <person name="Mihova T."/>
            <person name="Mittelman R."/>
            <person name="Mlenga V."/>
            <person name="Montmayeur A."/>
            <person name="Mulrain L."/>
            <person name="Navidi A."/>
            <person name="Naylor J."/>
            <person name="Negash T."/>
            <person name="Nguyen T."/>
            <person name="Nguyen N."/>
            <person name="Nicol R."/>
            <person name="Norbu C."/>
            <person name="Norbu N."/>
            <person name="Novod N."/>
            <person name="O'Neill B."/>
            <person name="Osman S."/>
            <person name="Markiewicz E."/>
            <person name="Oyono O.L."/>
            <person name="Patti C."/>
            <person name="Phunkhang P."/>
            <person name="Pierre F."/>
            <person name="Priest M."/>
            <person name="Raghuraman S."/>
            <person name="Rege F."/>
            <person name="Reyes R."/>
            <person name="Rise C."/>
            <person name="Rogov P."/>
            <person name="Ross K."/>
            <person name="Ryan E."/>
            <person name="Settipalli S."/>
            <person name="Shea T."/>
            <person name="Sherpa N."/>
            <person name="Shi L."/>
            <person name="Shih D."/>
            <person name="Sparrow T."/>
            <person name="Spaulding J."/>
            <person name="Stalker J."/>
            <person name="Stange-Thomann N."/>
            <person name="Stavropoulos S."/>
            <person name="Stone C."/>
            <person name="Strader C."/>
            <person name="Tesfaye S."/>
            <person name="Thomson T."/>
            <person name="Thoulutsang Y."/>
            <person name="Thoulutsang D."/>
            <person name="Topham K."/>
            <person name="Topping I."/>
            <person name="Tsamla T."/>
            <person name="Vassiliev H."/>
            <person name="Vo A."/>
            <person name="Wangchuk T."/>
            <person name="Wangdi T."/>
            <person name="Weiand M."/>
            <person name="Wilkinson J."/>
            <person name="Wilson A."/>
            <person name="Yadav S."/>
            <person name="Young G."/>
            <person name="Yu Q."/>
            <person name="Zembek L."/>
            <person name="Zhong D."/>
            <person name="Zimmer A."/>
            <person name="Zwirko Z."/>
            <person name="Jaffe D.B."/>
            <person name="Alvarez P."/>
            <person name="Brockman W."/>
            <person name="Butler J."/>
            <person name="Chin C."/>
            <person name="Gnerre S."/>
            <person name="Grabherr M."/>
            <person name="Kleber M."/>
            <person name="Mauceli E."/>
            <person name="MacCallum I."/>
        </authorList>
    </citation>
    <scope>NUCLEOTIDE SEQUENCE [LARGE SCALE GENOMIC DNA]</scope>
    <source>
        <strain evidence="2">white501</strain>
    </source>
</reference>
<accession>B4NVT5</accession>
<sequence>MAANSISMQMKKFWYPAETVPGSTVTVPALSTMGEITLAFSRMARPTPCQKDKKMTDLMVQNFSTGSNGVSRSRVAK</sequence>
<organism evidence="1 2">
    <name type="scientific">Drosophila simulans</name>
    <name type="common">Fruit fly</name>
    <dbReference type="NCBI Taxonomy" id="7240"/>
    <lineage>
        <taxon>Eukaryota</taxon>
        <taxon>Metazoa</taxon>
        <taxon>Ecdysozoa</taxon>
        <taxon>Arthropoda</taxon>
        <taxon>Hexapoda</taxon>
        <taxon>Insecta</taxon>
        <taxon>Pterygota</taxon>
        <taxon>Neoptera</taxon>
        <taxon>Endopterygota</taxon>
        <taxon>Diptera</taxon>
        <taxon>Brachycera</taxon>
        <taxon>Muscomorpha</taxon>
        <taxon>Ephydroidea</taxon>
        <taxon>Drosophilidae</taxon>
        <taxon>Drosophila</taxon>
        <taxon>Sophophora</taxon>
    </lineage>
</organism>
<evidence type="ECO:0000313" key="1">
    <source>
        <dbReference type="EMBL" id="EDX16178.1"/>
    </source>
</evidence>
<keyword evidence="2" id="KW-1185">Reference proteome</keyword>
<protein>
    <submittedName>
        <fullName evidence="1">GD14546</fullName>
    </submittedName>
</protein>